<accession>A0A843WIH1</accession>
<dbReference type="Proteomes" id="UP000652761">
    <property type="component" value="Unassembled WGS sequence"/>
</dbReference>
<evidence type="ECO:0000313" key="2">
    <source>
        <dbReference type="Proteomes" id="UP000652761"/>
    </source>
</evidence>
<proteinExistence type="predicted"/>
<name>A0A843WIH1_COLES</name>
<gene>
    <name evidence="1" type="ORF">Taro_042446</name>
</gene>
<comment type="caution">
    <text evidence="1">The sequence shown here is derived from an EMBL/GenBank/DDBJ whole genome shotgun (WGS) entry which is preliminary data.</text>
</comment>
<dbReference type="AlphaFoldDB" id="A0A843WIH1"/>
<protein>
    <submittedName>
        <fullName evidence="1">Uncharacterized protein</fullName>
    </submittedName>
</protein>
<evidence type="ECO:0000313" key="1">
    <source>
        <dbReference type="EMBL" id="MQM09569.1"/>
    </source>
</evidence>
<reference evidence="1" key="1">
    <citation type="submission" date="2017-07" db="EMBL/GenBank/DDBJ databases">
        <title>Taro Niue Genome Assembly and Annotation.</title>
        <authorList>
            <person name="Atibalentja N."/>
            <person name="Keating K."/>
            <person name="Fields C.J."/>
        </authorList>
    </citation>
    <scope>NUCLEOTIDE SEQUENCE</scope>
    <source>
        <strain evidence="1">Niue_2</strain>
        <tissue evidence="1">Leaf</tissue>
    </source>
</reference>
<keyword evidence="2" id="KW-1185">Reference proteome</keyword>
<dbReference type="EMBL" id="NMUH01004411">
    <property type="protein sequence ID" value="MQM09569.1"/>
    <property type="molecule type" value="Genomic_DNA"/>
</dbReference>
<sequence length="133" mass="14379">MVWVSEVVQALVRCGPASPCHYLTLRWFRSLVGRQESADGKLEEWTGGSVYGPSTLWRSEVAVPVVRRCFSHGCSVSFVVTSGCSVPTSWRYGMLVLLLAHVFDSVGSVGVIFGLTRGCGRVPTALVGRDSLS</sequence>
<organism evidence="1 2">
    <name type="scientific">Colocasia esculenta</name>
    <name type="common">Wild taro</name>
    <name type="synonym">Arum esculentum</name>
    <dbReference type="NCBI Taxonomy" id="4460"/>
    <lineage>
        <taxon>Eukaryota</taxon>
        <taxon>Viridiplantae</taxon>
        <taxon>Streptophyta</taxon>
        <taxon>Embryophyta</taxon>
        <taxon>Tracheophyta</taxon>
        <taxon>Spermatophyta</taxon>
        <taxon>Magnoliopsida</taxon>
        <taxon>Liliopsida</taxon>
        <taxon>Araceae</taxon>
        <taxon>Aroideae</taxon>
        <taxon>Colocasieae</taxon>
        <taxon>Colocasia</taxon>
    </lineage>
</organism>